<name>A0AAV4XHM7_CAEEX</name>
<keyword evidence="2" id="KW-1185">Reference proteome</keyword>
<proteinExistence type="predicted"/>
<organism evidence="1 2">
    <name type="scientific">Caerostris extrusa</name>
    <name type="common">Bark spider</name>
    <name type="synonym">Caerostris bankana</name>
    <dbReference type="NCBI Taxonomy" id="172846"/>
    <lineage>
        <taxon>Eukaryota</taxon>
        <taxon>Metazoa</taxon>
        <taxon>Ecdysozoa</taxon>
        <taxon>Arthropoda</taxon>
        <taxon>Chelicerata</taxon>
        <taxon>Arachnida</taxon>
        <taxon>Araneae</taxon>
        <taxon>Araneomorphae</taxon>
        <taxon>Entelegynae</taxon>
        <taxon>Araneoidea</taxon>
        <taxon>Araneidae</taxon>
        <taxon>Caerostris</taxon>
    </lineage>
</organism>
<evidence type="ECO:0000313" key="1">
    <source>
        <dbReference type="EMBL" id="GIY93450.1"/>
    </source>
</evidence>
<dbReference type="EMBL" id="BPLR01017662">
    <property type="protein sequence ID" value="GIY93450.1"/>
    <property type="molecule type" value="Genomic_DNA"/>
</dbReference>
<gene>
    <name evidence="1" type="ORF">CEXT_126301</name>
</gene>
<dbReference type="Proteomes" id="UP001054945">
    <property type="component" value="Unassembled WGS sequence"/>
</dbReference>
<sequence length="121" mass="13792">MRSSSRKTTSPPPFWSLENTKWNSRRMNCQTFLQHFSWNLEHLLNFLNLSDILNMPLSKMDEIFLTKNKSTLSGDNKKWNSRSSTPLPAVSRNSIFSMATGHNDGSFLTTLFQRGGLSCCA</sequence>
<protein>
    <submittedName>
        <fullName evidence="1">Uncharacterized protein</fullName>
    </submittedName>
</protein>
<reference evidence="1 2" key="1">
    <citation type="submission" date="2021-06" db="EMBL/GenBank/DDBJ databases">
        <title>Caerostris extrusa draft genome.</title>
        <authorList>
            <person name="Kono N."/>
            <person name="Arakawa K."/>
        </authorList>
    </citation>
    <scope>NUCLEOTIDE SEQUENCE [LARGE SCALE GENOMIC DNA]</scope>
</reference>
<dbReference type="AlphaFoldDB" id="A0AAV4XHM7"/>
<comment type="caution">
    <text evidence="1">The sequence shown here is derived from an EMBL/GenBank/DDBJ whole genome shotgun (WGS) entry which is preliminary data.</text>
</comment>
<evidence type="ECO:0000313" key="2">
    <source>
        <dbReference type="Proteomes" id="UP001054945"/>
    </source>
</evidence>
<accession>A0AAV4XHM7</accession>